<evidence type="ECO:0000256" key="2">
    <source>
        <dbReference type="ARBA" id="ARBA00011738"/>
    </source>
</evidence>
<evidence type="ECO:0000313" key="15">
    <source>
        <dbReference type="EMBL" id="MCQ9209284.1"/>
    </source>
</evidence>
<feature type="transmembrane region" description="Helical" evidence="14">
    <location>
        <begin position="143"/>
        <end position="163"/>
    </location>
</feature>
<evidence type="ECO:0000256" key="6">
    <source>
        <dbReference type="ARBA" id="ARBA00022683"/>
    </source>
</evidence>
<feature type="transmembrane region" description="Helical" evidence="14">
    <location>
        <begin position="115"/>
        <end position="137"/>
    </location>
</feature>
<keyword evidence="16" id="KW-1185">Reference proteome</keyword>
<feature type="transmembrane region" description="Helical" evidence="14">
    <location>
        <begin position="299"/>
        <end position="332"/>
    </location>
</feature>
<dbReference type="PANTHER" id="PTHR33843:SF4">
    <property type="entry name" value="ASCORBATE-SPECIFIC PTS SYSTEM EIIC COMPONENT"/>
    <property type="match status" value="1"/>
</dbReference>
<evidence type="ECO:0000256" key="11">
    <source>
        <dbReference type="ARBA" id="ARBA00038218"/>
    </source>
</evidence>
<organism evidence="15 16">
    <name type="scientific">Granulicatella seriolae</name>
    <dbReference type="NCBI Taxonomy" id="2967226"/>
    <lineage>
        <taxon>Bacteria</taxon>
        <taxon>Bacillati</taxon>
        <taxon>Bacillota</taxon>
        <taxon>Bacilli</taxon>
        <taxon>Lactobacillales</taxon>
        <taxon>Carnobacteriaceae</taxon>
        <taxon>Granulicatella</taxon>
    </lineage>
</organism>
<keyword evidence="4" id="KW-1003">Cell membrane</keyword>
<keyword evidence="7 14" id="KW-0812">Transmembrane</keyword>
<dbReference type="PANTHER" id="PTHR33843">
    <property type="entry name" value="ASCORBATE-SPECIFIC PTS SYSTEM EIIC COMPONENT"/>
    <property type="match status" value="1"/>
</dbReference>
<dbReference type="RefSeq" id="WP_256944389.1">
    <property type="nucleotide sequence ID" value="NZ_JANHNZ010000001.1"/>
</dbReference>
<keyword evidence="8 14" id="KW-1133">Transmembrane helix</keyword>
<feature type="transmembrane region" description="Helical" evidence="14">
    <location>
        <begin position="258"/>
        <end position="278"/>
    </location>
</feature>
<evidence type="ECO:0000256" key="8">
    <source>
        <dbReference type="ARBA" id="ARBA00022989"/>
    </source>
</evidence>
<dbReference type="EMBL" id="JANHNZ010000001">
    <property type="protein sequence ID" value="MCQ9209284.1"/>
    <property type="molecule type" value="Genomic_DNA"/>
</dbReference>
<reference evidence="15" key="1">
    <citation type="submission" date="2022-07" db="EMBL/GenBank/DDBJ databases">
        <authorList>
            <person name="Jung M.-Y."/>
            <person name="Lee M."/>
        </authorList>
    </citation>
    <scope>NUCLEOTIDE SEQUENCE</scope>
    <source>
        <strain evidence="15">S8</strain>
    </source>
</reference>
<name>A0ABT1WLZ4_9LACT</name>
<evidence type="ECO:0000256" key="10">
    <source>
        <dbReference type="ARBA" id="ARBA00037387"/>
    </source>
</evidence>
<dbReference type="Proteomes" id="UP001059480">
    <property type="component" value="Unassembled WGS sequence"/>
</dbReference>
<keyword evidence="9 14" id="KW-0472">Membrane</keyword>
<feature type="transmembrane region" description="Helical" evidence="14">
    <location>
        <begin position="37"/>
        <end position="58"/>
    </location>
</feature>
<accession>A0ABT1WLZ4</accession>
<sequence>MEFIVSLFSNPAILLGLVAFIGLIAQKKTMTEVMIGTFKTIIGFIIFGLGAGAMSGALQKFNTLFQTGFHITGVVASPEAATALAQDQYGFIVSSVLILGFIMNLVFARITPLKNIFFTGGHSLFFACVLALIIKSYGYTDTITIILGGTLLGFFSAALPQLCQPFMRKITGSDDVAIGHFNMIGYALSGYIGKLFSKHQDKTTEDINFPKWLSFFRDFLMGMAVIMLVLFYVSALAAGKEVTQELAGSTHWLVFPMIQAFTFTAGMSVLMTGVRMFLAEITTAFVSISEKFIPNSRPALDVPTVFPFAPTAVIVGFLSSYAAGLIATFIMAALKFPVVIIPAAHIAFFSGGTAGVFGNSTGGWRGAVVGSFVVGLLLAFLPVVLYPVYAGMGIEGSTFPNVDYNVVGMLLNWILGFVRSIFG</sequence>
<evidence type="ECO:0000256" key="5">
    <source>
        <dbReference type="ARBA" id="ARBA00022597"/>
    </source>
</evidence>
<comment type="subcellular location">
    <subcellularLocation>
        <location evidence="1">Cell membrane</location>
        <topology evidence="1">Multi-pass membrane protein</topology>
    </subcellularLocation>
</comment>
<keyword evidence="5" id="KW-0762">Sugar transport</keyword>
<evidence type="ECO:0000256" key="12">
    <source>
        <dbReference type="ARBA" id="ARBA00039702"/>
    </source>
</evidence>
<dbReference type="NCBIfam" id="NF009553">
    <property type="entry name" value="PRK12997.1-5"/>
    <property type="match status" value="1"/>
</dbReference>
<comment type="caution">
    <text evidence="15">The sequence shown here is derived from an EMBL/GenBank/DDBJ whole genome shotgun (WGS) entry which is preliminary data.</text>
</comment>
<feature type="transmembrane region" description="Helical" evidence="14">
    <location>
        <begin position="6"/>
        <end position="25"/>
    </location>
</feature>
<feature type="transmembrane region" description="Helical" evidence="14">
    <location>
        <begin position="404"/>
        <end position="422"/>
    </location>
</feature>
<feature type="transmembrane region" description="Helical" evidence="14">
    <location>
        <begin position="369"/>
        <end position="392"/>
    </location>
</feature>
<dbReference type="InterPro" id="IPR051562">
    <property type="entry name" value="Ascorbate-PTS_EIIC"/>
</dbReference>
<evidence type="ECO:0000256" key="13">
    <source>
        <dbReference type="ARBA" id="ARBA00042859"/>
    </source>
</evidence>
<evidence type="ECO:0000256" key="7">
    <source>
        <dbReference type="ARBA" id="ARBA00022692"/>
    </source>
</evidence>
<evidence type="ECO:0000313" key="16">
    <source>
        <dbReference type="Proteomes" id="UP001059480"/>
    </source>
</evidence>
<comment type="function">
    <text evidence="10">The phosphoenolpyruvate-dependent sugar phosphotransferase system (sugar PTS), a major carbohydrate active transport system, catalyzes the phosphorylation of incoming sugar substrates concomitantly with their translocation across the cell membrane. The enzyme II UlaABC PTS system is involved in ascorbate transport.</text>
</comment>
<evidence type="ECO:0000256" key="1">
    <source>
        <dbReference type="ARBA" id="ARBA00004651"/>
    </source>
</evidence>
<evidence type="ECO:0000256" key="14">
    <source>
        <dbReference type="SAM" id="Phobius"/>
    </source>
</evidence>
<keyword evidence="3" id="KW-0813">Transport</keyword>
<proteinExistence type="inferred from homology"/>
<protein>
    <recommendedName>
        <fullName evidence="12">Ascorbate-specific PTS system EIIC component</fullName>
    </recommendedName>
    <alternativeName>
        <fullName evidence="13">Ascorbate-specific permease IIC component UlaA</fullName>
    </alternativeName>
</protein>
<keyword evidence="6" id="KW-0598">Phosphotransferase system</keyword>
<comment type="subunit">
    <text evidence="2">Homodimer.</text>
</comment>
<reference evidence="15" key="3">
    <citation type="journal article" date="2023" name="Microbiol. Resour. Announc.">
        <title>Draft Genome Sequence of Granulicatella sp. Strain S8, Isolated from a Marine Fish, Seriola quinqueradiata.</title>
        <authorList>
            <person name="Lee M."/>
            <person name="Farooq A."/>
            <person name="Jeong J.B."/>
            <person name="Jung M.Y."/>
        </authorList>
    </citation>
    <scope>NUCLEOTIDE SEQUENCE</scope>
    <source>
        <strain evidence="15">S8</strain>
    </source>
</reference>
<evidence type="ECO:0000256" key="3">
    <source>
        <dbReference type="ARBA" id="ARBA00022448"/>
    </source>
</evidence>
<feature type="transmembrane region" description="Helical" evidence="14">
    <location>
        <begin position="219"/>
        <end position="238"/>
    </location>
</feature>
<dbReference type="InterPro" id="IPR004703">
    <property type="entry name" value="PTS_sugar-sp_permease"/>
</dbReference>
<comment type="similarity">
    <text evidence="11">Belongs to the UlaA family.</text>
</comment>
<reference evidence="15" key="2">
    <citation type="journal article" date="2023" name="Curr. Microbiol.">
        <title>Granulicatella seriolae sp. nov., a Novel Facultative Anaerobe Isolated from Yellowtail Marine Fish.</title>
        <authorList>
            <person name="Lee M."/>
            <person name="Choi Y.J."/>
            <person name="Farooq A."/>
            <person name="Jeong J.B."/>
            <person name="Jung M.Y."/>
        </authorList>
    </citation>
    <scope>NUCLEOTIDE SEQUENCE</scope>
    <source>
        <strain evidence="15">S8</strain>
    </source>
</reference>
<feature type="transmembrane region" description="Helical" evidence="14">
    <location>
        <begin position="338"/>
        <end position="357"/>
    </location>
</feature>
<dbReference type="Pfam" id="PF03611">
    <property type="entry name" value="EIIC-GAT"/>
    <property type="match status" value="1"/>
</dbReference>
<feature type="transmembrane region" description="Helical" evidence="14">
    <location>
        <begin position="89"/>
        <end position="108"/>
    </location>
</feature>
<evidence type="ECO:0000256" key="9">
    <source>
        <dbReference type="ARBA" id="ARBA00023136"/>
    </source>
</evidence>
<evidence type="ECO:0000256" key="4">
    <source>
        <dbReference type="ARBA" id="ARBA00022475"/>
    </source>
</evidence>
<gene>
    <name evidence="15" type="ORF">NPA36_01715</name>
</gene>